<name>A0A3S1JTN9_9BACL</name>
<evidence type="ECO:0000313" key="2">
    <source>
        <dbReference type="EMBL" id="RUT36524.1"/>
    </source>
</evidence>
<sequence length="424" mass="47842">MVIRFWRMTVLMLLLITTACSSYVTEMTPISPGTEVVEQAHPDTETKNELIVWTFYDTTESDRQFMILHPQIKVKTVRLKYEEIANAFIKAYGTRESPDVVFLDSSMTGQLNGLDILSNLRGQGNQVNQIAKKIPVNMLPQYSDVKLNKLIAMPIALPTAFTYYRADLLEENGFPADPDKLTEYLSTPQNWVDMAIKLKTKGIYLFQHYTDPIDVAAMSSSILNRKLEFAWDSQVFQDAIYVAREIRRNGLALRSTIWDPSGEQALRDGQLAMLYGGPWITDSLKSWAPDQAGSWRVSQLPLHLYGYRDGAMIGIAKDSQHKSEAGKYVQNVVSLTKSVDVSGQDSYLGGQDTLNMARSNAQYNKGIYPTPLDAELKALWDKNIQGIIESDQPIANQLALLKEQMEQVTKEERAIIKEAIQLKD</sequence>
<gene>
    <name evidence="2" type="ORF">EJP77_06020</name>
</gene>
<dbReference type="PROSITE" id="PS51257">
    <property type="entry name" value="PROKAR_LIPOPROTEIN"/>
    <property type="match status" value="1"/>
</dbReference>
<feature type="chain" id="PRO_5038968445" evidence="1">
    <location>
        <begin position="25"/>
        <end position="424"/>
    </location>
</feature>
<dbReference type="PANTHER" id="PTHR43649">
    <property type="entry name" value="ARABINOSE-BINDING PROTEIN-RELATED"/>
    <property type="match status" value="1"/>
</dbReference>
<dbReference type="SUPFAM" id="SSF53850">
    <property type="entry name" value="Periplasmic binding protein-like II"/>
    <property type="match status" value="1"/>
</dbReference>
<dbReference type="InterPro" id="IPR006059">
    <property type="entry name" value="SBP"/>
</dbReference>
<dbReference type="Proteomes" id="UP000272464">
    <property type="component" value="Unassembled WGS sequence"/>
</dbReference>
<dbReference type="Pfam" id="PF13416">
    <property type="entry name" value="SBP_bac_8"/>
    <property type="match status" value="1"/>
</dbReference>
<feature type="signal peptide" evidence="1">
    <location>
        <begin position="1"/>
        <end position="24"/>
    </location>
</feature>
<dbReference type="PANTHER" id="PTHR43649:SF12">
    <property type="entry name" value="DIACETYLCHITOBIOSE BINDING PROTEIN DASA"/>
    <property type="match status" value="1"/>
</dbReference>
<accession>A0A3S1JTN9</accession>
<keyword evidence="3" id="KW-1185">Reference proteome</keyword>
<protein>
    <submittedName>
        <fullName evidence="2">Extracellular solute-binding protein</fullName>
    </submittedName>
</protein>
<dbReference type="OrthoDB" id="2823382at2"/>
<evidence type="ECO:0000256" key="1">
    <source>
        <dbReference type="SAM" id="SignalP"/>
    </source>
</evidence>
<organism evidence="2 3">
    <name type="scientific">Paenibacillus zeisoli</name>
    <dbReference type="NCBI Taxonomy" id="2496267"/>
    <lineage>
        <taxon>Bacteria</taxon>
        <taxon>Bacillati</taxon>
        <taxon>Bacillota</taxon>
        <taxon>Bacilli</taxon>
        <taxon>Bacillales</taxon>
        <taxon>Paenibacillaceae</taxon>
        <taxon>Paenibacillus</taxon>
    </lineage>
</organism>
<keyword evidence="1" id="KW-0732">Signal</keyword>
<comment type="caution">
    <text evidence="2">The sequence shown here is derived from an EMBL/GenBank/DDBJ whole genome shotgun (WGS) entry which is preliminary data.</text>
</comment>
<dbReference type="RefSeq" id="WP_127198213.1">
    <property type="nucleotide sequence ID" value="NZ_RZNX01000001.1"/>
</dbReference>
<dbReference type="InterPro" id="IPR050490">
    <property type="entry name" value="Bact_solute-bd_prot1"/>
</dbReference>
<evidence type="ECO:0000313" key="3">
    <source>
        <dbReference type="Proteomes" id="UP000272464"/>
    </source>
</evidence>
<dbReference type="EMBL" id="RZNX01000001">
    <property type="protein sequence ID" value="RUT36524.1"/>
    <property type="molecule type" value="Genomic_DNA"/>
</dbReference>
<reference evidence="2 3" key="1">
    <citation type="submission" date="2018-12" db="EMBL/GenBank/DDBJ databases">
        <authorList>
            <person name="Sun L."/>
            <person name="Chen Z."/>
        </authorList>
    </citation>
    <scope>NUCLEOTIDE SEQUENCE [LARGE SCALE GENOMIC DNA]</scope>
    <source>
        <strain evidence="2 3">3-5-3</strain>
    </source>
</reference>
<dbReference type="AlphaFoldDB" id="A0A3S1JTN9"/>
<dbReference type="Gene3D" id="3.40.190.10">
    <property type="entry name" value="Periplasmic binding protein-like II"/>
    <property type="match status" value="1"/>
</dbReference>
<proteinExistence type="predicted"/>